<dbReference type="RefSeq" id="WP_101953594.1">
    <property type="nucleotide sequence ID" value="NZ_PKHE01000001.1"/>
</dbReference>
<comment type="caution">
    <text evidence="4">The sequence shown here is derived from an EMBL/GenBank/DDBJ whole genome shotgun (WGS) entry which is preliminary data.</text>
</comment>
<sequence>MNILFSIDERFVEPMLTTLYSIRINNPQPHFDIFVLQKQPLAQNQRISQWCEAYQMMYHPILIDAEAFQHAPVLKHWNETIYYRLLAHDYLPHHLERVLYLDADILCINALDSLYDLEMGANYYAGASHGRLINETREKFNRLRLQNPQLEEYINTGVLLINLEACRQNVSDQVIFDYIKANRRLLLLPDQDVLNGLYGAHIHLIPDEIYNYDVRYPKVYELFSEHPMTTQRVMQETVFLHYCGKDKPWDAKTNNDFNLLYLHYQAKREQQQKLWVN</sequence>
<dbReference type="InterPro" id="IPR050748">
    <property type="entry name" value="Glycosyltrans_8_dom-fam"/>
</dbReference>
<accession>A0A2I1K4P0</accession>
<evidence type="ECO:0000256" key="3">
    <source>
        <dbReference type="ARBA" id="ARBA00022723"/>
    </source>
</evidence>
<dbReference type="GO" id="GO:0046872">
    <property type="term" value="F:metal ion binding"/>
    <property type="evidence" value="ECO:0007669"/>
    <property type="project" value="UniProtKB-KW"/>
</dbReference>
<keyword evidence="2 4" id="KW-0808">Transferase</keyword>
<gene>
    <name evidence="4" type="ORF">CYJ57_00100</name>
</gene>
<evidence type="ECO:0000313" key="4">
    <source>
        <dbReference type="EMBL" id="PKY90611.1"/>
    </source>
</evidence>
<name>A0A2I1K4P0_9LACT</name>
<dbReference type="Proteomes" id="UP000234384">
    <property type="component" value="Unassembled WGS sequence"/>
</dbReference>
<dbReference type="OrthoDB" id="5672604at2"/>
<evidence type="ECO:0000313" key="5">
    <source>
        <dbReference type="Proteomes" id="UP000234384"/>
    </source>
</evidence>
<dbReference type="PANTHER" id="PTHR13778:SF47">
    <property type="entry name" value="LIPOPOLYSACCHARIDE 1,3-GALACTOSYLTRANSFERASE"/>
    <property type="match status" value="1"/>
</dbReference>
<reference evidence="4 5" key="1">
    <citation type="submission" date="2017-12" db="EMBL/GenBank/DDBJ databases">
        <title>Phylogenetic diversity of female urinary microbiome.</title>
        <authorList>
            <person name="Thomas-White K."/>
            <person name="Wolfe A.J."/>
        </authorList>
    </citation>
    <scope>NUCLEOTIDE SEQUENCE [LARGE SCALE GENOMIC DNA]</scope>
    <source>
        <strain evidence="4 5">UMB0898</strain>
    </source>
</reference>
<keyword evidence="1" id="KW-0328">Glycosyltransferase</keyword>
<dbReference type="InterPro" id="IPR002495">
    <property type="entry name" value="Glyco_trans_8"/>
</dbReference>
<keyword evidence="3" id="KW-0479">Metal-binding</keyword>
<evidence type="ECO:0000256" key="2">
    <source>
        <dbReference type="ARBA" id="ARBA00022679"/>
    </source>
</evidence>
<protein>
    <submittedName>
        <fullName evidence="4">Glycosyltransferase family 8 protein</fullName>
    </submittedName>
</protein>
<dbReference type="PANTHER" id="PTHR13778">
    <property type="entry name" value="GLYCOSYLTRANSFERASE 8 DOMAIN-CONTAINING PROTEIN"/>
    <property type="match status" value="1"/>
</dbReference>
<dbReference type="Gene3D" id="3.90.550.10">
    <property type="entry name" value="Spore Coat Polysaccharide Biosynthesis Protein SpsA, Chain A"/>
    <property type="match status" value="1"/>
</dbReference>
<dbReference type="SUPFAM" id="SSF53448">
    <property type="entry name" value="Nucleotide-diphospho-sugar transferases"/>
    <property type="match status" value="1"/>
</dbReference>
<dbReference type="CDD" id="cd04194">
    <property type="entry name" value="GT8_A4GalT_like"/>
    <property type="match status" value="1"/>
</dbReference>
<proteinExistence type="predicted"/>
<dbReference type="AlphaFoldDB" id="A0A2I1K4P0"/>
<dbReference type="GO" id="GO:0016757">
    <property type="term" value="F:glycosyltransferase activity"/>
    <property type="evidence" value="ECO:0007669"/>
    <property type="project" value="UniProtKB-KW"/>
</dbReference>
<dbReference type="InterPro" id="IPR029044">
    <property type="entry name" value="Nucleotide-diphossugar_trans"/>
</dbReference>
<evidence type="ECO:0000256" key="1">
    <source>
        <dbReference type="ARBA" id="ARBA00022676"/>
    </source>
</evidence>
<dbReference type="EMBL" id="PKHE01000001">
    <property type="protein sequence ID" value="PKY90611.1"/>
    <property type="molecule type" value="Genomic_DNA"/>
</dbReference>
<organism evidence="4 5">
    <name type="scientific">Falseniella ignava</name>
    <dbReference type="NCBI Taxonomy" id="137730"/>
    <lineage>
        <taxon>Bacteria</taxon>
        <taxon>Bacillati</taxon>
        <taxon>Bacillota</taxon>
        <taxon>Bacilli</taxon>
        <taxon>Lactobacillales</taxon>
        <taxon>Aerococcaceae</taxon>
        <taxon>Falseniella</taxon>
    </lineage>
</organism>
<dbReference type="Pfam" id="PF01501">
    <property type="entry name" value="Glyco_transf_8"/>
    <property type="match status" value="1"/>
</dbReference>